<evidence type="ECO:0000256" key="7">
    <source>
        <dbReference type="ARBA" id="ARBA00023136"/>
    </source>
</evidence>
<dbReference type="NCBIfam" id="TIGR00383">
    <property type="entry name" value="corA"/>
    <property type="match status" value="1"/>
</dbReference>
<dbReference type="PANTHER" id="PTHR46494">
    <property type="entry name" value="CORA FAMILY METAL ION TRANSPORTER (EUROFUNG)"/>
    <property type="match status" value="1"/>
</dbReference>
<dbReference type="Gene3D" id="3.30.460.20">
    <property type="entry name" value="CorA soluble domain-like"/>
    <property type="match status" value="1"/>
</dbReference>
<evidence type="ECO:0000256" key="5">
    <source>
        <dbReference type="ARBA" id="ARBA00022692"/>
    </source>
</evidence>
<keyword evidence="7 8" id="KW-0472">Membrane</keyword>
<evidence type="ECO:0000256" key="1">
    <source>
        <dbReference type="ARBA" id="ARBA00004651"/>
    </source>
</evidence>
<reference evidence="9 10" key="1">
    <citation type="submission" date="2020-03" db="EMBL/GenBank/DDBJ databases">
        <authorList>
            <person name="Picone N."/>
        </authorList>
    </citation>
    <scope>NUCLEOTIDE SEQUENCE [LARGE SCALE GENOMIC DNA]</scope>
    <source>
        <strain evidence="9">NSCAC1</strain>
    </source>
</reference>
<evidence type="ECO:0000256" key="2">
    <source>
        <dbReference type="ARBA" id="ARBA00009765"/>
    </source>
</evidence>
<comment type="similarity">
    <text evidence="2 8">Belongs to the CorA metal ion transporter (MIT) (TC 1.A.35) family.</text>
</comment>
<dbReference type="FunFam" id="1.20.58.340:FF:000012">
    <property type="entry name" value="Magnesium transport protein CorA"/>
    <property type="match status" value="1"/>
</dbReference>
<keyword evidence="10" id="KW-1185">Reference proteome</keyword>
<dbReference type="InterPro" id="IPR045861">
    <property type="entry name" value="CorA_cytoplasmic_dom"/>
</dbReference>
<gene>
    <name evidence="8 9" type="primary">corA</name>
    <name evidence="9" type="ORF">NSCAC_0600</name>
</gene>
<evidence type="ECO:0000256" key="3">
    <source>
        <dbReference type="ARBA" id="ARBA00022448"/>
    </source>
</evidence>
<dbReference type="InterPro" id="IPR045863">
    <property type="entry name" value="CorA_TM1_TM2"/>
</dbReference>
<keyword evidence="8" id="KW-0460">Magnesium</keyword>
<keyword evidence="8" id="KW-0406">Ion transport</keyword>
<keyword evidence="3 8" id="KW-0813">Transport</keyword>
<dbReference type="PANTHER" id="PTHR46494:SF1">
    <property type="entry name" value="CORA FAMILY METAL ION TRANSPORTER (EUROFUNG)"/>
    <property type="match status" value="1"/>
</dbReference>
<feature type="transmembrane region" description="Helical" evidence="8">
    <location>
        <begin position="289"/>
        <end position="310"/>
    </location>
</feature>
<protein>
    <recommendedName>
        <fullName evidence="8">Magnesium transport protein CorA</fullName>
    </recommendedName>
</protein>
<keyword evidence="6 8" id="KW-1133">Transmembrane helix</keyword>
<keyword evidence="5 8" id="KW-0812">Transmembrane</keyword>
<dbReference type="Pfam" id="PF01544">
    <property type="entry name" value="CorA"/>
    <property type="match status" value="1"/>
</dbReference>
<dbReference type="SUPFAM" id="SSF143865">
    <property type="entry name" value="CorA soluble domain-like"/>
    <property type="match status" value="1"/>
</dbReference>
<dbReference type="InterPro" id="IPR002523">
    <property type="entry name" value="MgTranspt_CorA/ZnTranspt_ZntB"/>
</dbReference>
<dbReference type="GO" id="GO:0015095">
    <property type="term" value="F:magnesium ion transmembrane transporter activity"/>
    <property type="evidence" value="ECO:0007669"/>
    <property type="project" value="UniProtKB-UniRule"/>
</dbReference>
<dbReference type="GO" id="GO:0050897">
    <property type="term" value="F:cobalt ion binding"/>
    <property type="evidence" value="ECO:0007669"/>
    <property type="project" value="TreeGrafter"/>
</dbReference>
<dbReference type="KEGG" id="ntg:NSCAC_0600"/>
<sequence>MQEFSEVPECQENILESKNIWIHIQDLADYKTLLYFAALFNIHPLAIEDIFKKEQRPKIEPYEEQLFIVLGLPITEDNTLKIRRVGLFLGKNYLISFCDGINNPFAILQKKLHRKNNKIQDRSIDYLFYTLVDSVIDQGFPLLEHKGEEVENLEEILLFQPTRSELTQIHQLKRELLLLRRIFWPQREVINALLHMESDLISPDTQIYLRDCYDHSIQLMELLETYRDMAGNMLDLYLSSISNHTNEVMRILTIISTIFIPLTFIVGVYGMNFEPSNNNPWAMPELRWYYGYPIVWLVMASIVIGLLAFFKKRKWF</sequence>
<comment type="subcellular location">
    <subcellularLocation>
        <location evidence="1">Cell membrane</location>
        <topology evidence="1">Multi-pass membrane protein</topology>
    </subcellularLocation>
    <subcellularLocation>
        <location evidence="8">Membrane</location>
        <topology evidence="8">Multi-pass membrane protein</topology>
    </subcellularLocation>
</comment>
<evidence type="ECO:0000256" key="4">
    <source>
        <dbReference type="ARBA" id="ARBA00022475"/>
    </source>
</evidence>
<organism evidence="9 10">
    <name type="scientific">Candidatus Nitrosacidococcus tergens</name>
    <dbReference type="NCBI Taxonomy" id="553981"/>
    <lineage>
        <taxon>Bacteria</taxon>
        <taxon>Pseudomonadati</taxon>
        <taxon>Pseudomonadota</taxon>
        <taxon>Gammaproteobacteria</taxon>
        <taxon>Chromatiales</taxon>
        <taxon>Chromatiaceae</taxon>
        <taxon>Candidatus Nitrosacidococcus</taxon>
    </lineage>
</organism>
<evidence type="ECO:0000313" key="9">
    <source>
        <dbReference type="EMBL" id="CAB1275305.1"/>
    </source>
</evidence>
<name>A0A7G1Q9G4_9GAMM</name>
<feature type="transmembrane region" description="Helical" evidence="8">
    <location>
        <begin position="248"/>
        <end position="269"/>
    </location>
</feature>
<dbReference type="GO" id="GO:0000287">
    <property type="term" value="F:magnesium ion binding"/>
    <property type="evidence" value="ECO:0007669"/>
    <property type="project" value="TreeGrafter"/>
</dbReference>
<evidence type="ECO:0000256" key="8">
    <source>
        <dbReference type="RuleBase" id="RU362010"/>
    </source>
</evidence>
<evidence type="ECO:0000313" key="10">
    <source>
        <dbReference type="Proteomes" id="UP000516072"/>
    </source>
</evidence>
<dbReference type="RefSeq" id="WP_197744941.1">
    <property type="nucleotide sequence ID" value="NZ_LR778175.1"/>
</dbReference>
<keyword evidence="4 8" id="KW-1003">Cell membrane</keyword>
<dbReference type="GO" id="GO:0005886">
    <property type="term" value="C:plasma membrane"/>
    <property type="evidence" value="ECO:0007669"/>
    <property type="project" value="UniProtKB-SubCell"/>
</dbReference>
<dbReference type="SUPFAM" id="SSF144083">
    <property type="entry name" value="Magnesium transport protein CorA, transmembrane region"/>
    <property type="match status" value="1"/>
</dbReference>
<comment type="function">
    <text evidence="8">Mediates influx of magnesium ions.</text>
</comment>
<dbReference type="GO" id="GO:0015087">
    <property type="term" value="F:cobalt ion transmembrane transporter activity"/>
    <property type="evidence" value="ECO:0007669"/>
    <property type="project" value="UniProtKB-UniRule"/>
</dbReference>
<evidence type="ECO:0000256" key="6">
    <source>
        <dbReference type="ARBA" id="ARBA00022989"/>
    </source>
</evidence>
<dbReference type="EMBL" id="LR778175">
    <property type="protein sequence ID" value="CAB1275305.1"/>
    <property type="molecule type" value="Genomic_DNA"/>
</dbReference>
<dbReference type="Proteomes" id="UP000516072">
    <property type="component" value="Chromosome"/>
</dbReference>
<dbReference type="CDD" id="cd12828">
    <property type="entry name" value="TmCorA-like_1"/>
    <property type="match status" value="1"/>
</dbReference>
<dbReference type="InterPro" id="IPR004488">
    <property type="entry name" value="Mg/Co-transport_prot_CorA"/>
</dbReference>
<proteinExistence type="inferred from homology"/>
<dbReference type="Gene3D" id="1.20.58.340">
    <property type="entry name" value="Magnesium transport protein CorA, transmembrane region"/>
    <property type="match status" value="2"/>
</dbReference>
<dbReference type="AlphaFoldDB" id="A0A7G1Q9G4"/>
<accession>A0A7G1Q9G4</accession>